<dbReference type="AlphaFoldDB" id="A0A1F5FVS1"/>
<dbReference type="Proteomes" id="UP000179252">
    <property type="component" value="Unassembled WGS sequence"/>
</dbReference>
<name>A0A1F5FVS1_9BACT</name>
<keyword evidence="1" id="KW-0812">Transmembrane</keyword>
<gene>
    <name evidence="2" type="ORF">A2165_00480</name>
</gene>
<feature type="transmembrane region" description="Helical" evidence="1">
    <location>
        <begin position="18"/>
        <end position="39"/>
    </location>
</feature>
<dbReference type="EMBL" id="MFAU01000040">
    <property type="protein sequence ID" value="OGD83709.1"/>
    <property type="molecule type" value="Genomic_DNA"/>
</dbReference>
<dbReference type="InterPro" id="IPR043716">
    <property type="entry name" value="DUF5657"/>
</dbReference>
<keyword evidence="1" id="KW-0472">Membrane</keyword>
<reference evidence="2 3" key="1">
    <citation type="journal article" date="2016" name="Nat. Commun.">
        <title>Thousands of microbial genomes shed light on interconnected biogeochemical processes in an aquifer system.</title>
        <authorList>
            <person name="Anantharaman K."/>
            <person name="Brown C.T."/>
            <person name="Hug L.A."/>
            <person name="Sharon I."/>
            <person name="Castelle C.J."/>
            <person name="Probst A.J."/>
            <person name="Thomas B.C."/>
            <person name="Singh A."/>
            <person name="Wilkins M.J."/>
            <person name="Karaoz U."/>
            <person name="Brodie E.L."/>
            <person name="Williams K.H."/>
            <person name="Hubbard S.S."/>
            <person name="Banfield J.F."/>
        </authorList>
    </citation>
    <scope>NUCLEOTIDE SEQUENCE [LARGE SCALE GENOMIC DNA]</scope>
</reference>
<dbReference type="Pfam" id="PF18901">
    <property type="entry name" value="DUF5657"/>
    <property type="match status" value="1"/>
</dbReference>
<keyword evidence="1" id="KW-1133">Transmembrane helix</keyword>
<feature type="transmembrane region" description="Helical" evidence="1">
    <location>
        <begin position="59"/>
        <end position="78"/>
    </location>
</feature>
<proteinExistence type="predicted"/>
<evidence type="ECO:0000256" key="1">
    <source>
        <dbReference type="SAM" id="Phobius"/>
    </source>
</evidence>
<organism evidence="2 3">
    <name type="scientific">Candidatus Curtissbacteria bacterium RBG_13_40_7</name>
    <dbReference type="NCBI Taxonomy" id="1797706"/>
    <lineage>
        <taxon>Bacteria</taxon>
        <taxon>Candidatus Curtissiibacteriota</taxon>
    </lineage>
</organism>
<comment type="caution">
    <text evidence="2">The sequence shown here is derived from an EMBL/GenBank/DDBJ whole genome shotgun (WGS) entry which is preliminary data.</text>
</comment>
<sequence>MSIEDAAETIAGNIGAGLIIKLFFILFLIFYLVFSLMLYRQIQLMCRTLPTPIAPFLKFVAIIHLGIPLAILFIVIGIF</sequence>
<protein>
    <submittedName>
        <fullName evidence="2">Uncharacterized protein</fullName>
    </submittedName>
</protein>
<evidence type="ECO:0000313" key="2">
    <source>
        <dbReference type="EMBL" id="OGD83709.1"/>
    </source>
</evidence>
<accession>A0A1F5FVS1</accession>
<evidence type="ECO:0000313" key="3">
    <source>
        <dbReference type="Proteomes" id="UP000179252"/>
    </source>
</evidence>